<evidence type="ECO:0000313" key="6">
    <source>
        <dbReference type="Proteomes" id="UP001589608"/>
    </source>
</evidence>
<evidence type="ECO:0000256" key="3">
    <source>
        <dbReference type="ARBA" id="ARBA00023163"/>
    </source>
</evidence>
<reference evidence="5 6" key="1">
    <citation type="submission" date="2024-09" db="EMBL/GenBank/DDBJ databases">
        <authorList>
            <person name="Sun Q."/>
            <person name="Mori K."/>
        </authorList>
    </citation>
    <scope>NUCLEOTIDE SEQUENCE [LARGE SCALE GENOMIC DNA]</scope>
    <source>
        <strain evidence="5 6">JCM 3307</strain>
    </source>
</reference>
<dbReference type="InterPro" id="IPR000524">
    <property type="entry name" value="Tscrpt_reg_HTH_GntR"/>
</dbReference>
<proteinExistence type="predicted"/>
<gene>
    <name evidence="5" type="ORF">ACFFTR_34075</name>
</gene>
<name>A0ABV5MH01_9ACTN</name>
<organism evidence="5 6">
    <name type="scientific">Dactylosporangium vinaceum</name>
    <dbReference type="NCBI Taxonomy" id="53362"/>
    <lineage>
        <taxon>Bacteria</taxon>
        <taxon>Bacillati</taxon>
        <taxon>Actinomycetota</taxon>
        <taxon>Actinomycetes</taxon>
        <taxon>Micromonosporales</taxon>
        <taxon>Micromonosporaceae</taxon>
        <taxon>Dactylosporangium</taxon>
    </lineage>
</organism>
<dbReference type="Gene3D" id="1.10.10.10">
    <property type="entry name" value="Winged helix-like DNA-binding domain superfamily/Winged helix DNA-binding domain"/>
    <property type="match status" value="1"/>
</dbReference>
<dbReference type="SUPFAM" id="SSF46785">
    <property type="entry name" value="Winged helix' DNA-binding domain"/>
    <property type="match status" value="1"/>
</dbReference>
<feature type="domain" description="HTH gntR-type" evidence="4">
    <location>
        <begin position="7"/>
        <end position="75"/>
    </location>
</feature>
<dbReference type="InterPro" id="IPR036390">
    <property type="entry name" value="WH_DNA-bd_sf"/>
</dbReference>
<evidence type="ECO:0000259" key="4">
    <source>
        <dbReference type="PROSITE" id="PS50949"/>
    </source>
</evidence>
<dbReference type="RefSeq" id="WP_223096696.1">
    <property type="nucleotide sequence ID" value="NZ_CP061913.1"/>
</dbReference>
<dbReference type="InterPro" id="IPR036388">
    <property type="entry name" value="WH-like_DNA-bd_sf"/>
</dbReference>
<dbReference type="Proteomes" id="UP001589608">
    <property type="component" value="Unassembled WGS sequence"/>
</dbReference>
<dbReference type="SMART" id="SM00345">
    <property type="entry name" value="HTH_GNTR"/>
    <property type="match status" value="1"/>
</dbReference>
<dbReference type="PANTHER" id="PTHR44846">
    <property type="entry name" value="MANNOSYL-D-GLYCERATE TRANSPORT/METABOLISM SYSTEM REPRESSOR MNGR-RELATED"/>
    <property type="match status" value="1"/>
</dbReference>
<accession>A0ABV5MH01</accession>
<dbReference type="PROSITE" id="PS50949">
    <property type="entry name" value="HTH_GNTR"/>
    <property type="match status" value="1"/>
</dbReference>
<dbReference type="PRINTS" id="PR00035">
    <property type="entry name" value="HTHGNTR"/>
</dbReference>
<dbReference type="CDD" id="cd07377">
    <property type="entry name" value="WHTH_GntR"/>
    <property type="match status" value="1"/>
</dbReference>
<dbReference type="InterPro" id="IPR050679">
    <property type="entry name" value="Bact_HTH_transcr_reg"/>
</dbReference>
<keyword evidence="2" id="KW-0238">DNA-binding</keyword>
<evidence type="ECO:0000313" key="5">
    <source>
        <dbReference type="EMBL" id="MFB9448147.1"/>
    </source>
</evidence>
<keyword evidence="6" id="KW-1185">Reference proteome</keyword>
<keyword evidence="1" id="KW-0805">Transcription regulation</keyword>
<protein>
    <submittedName>
        <fullName evidence="5">GntR family transcriptional regulator</fullName>
    </submittedName>
</protein>
<dbReference type="EMBL" id="JBHMCA010000056">
    <property type="protein sequence ID" value="MFB9448147.1"/>
    <property type="molecule type" value="Genomic_DNA"/>
</dbReference>
<sequence length="134" mass="14847">MERWAEGVRYRAVADRLRARIGAGEYRGGCRLPPEAELGREFEVSQVTVRRALAVLREEGLIATRRGRPATVRAAPQRRAVVLEKGCVVTGRMPSEEERKELGLDRGVPILEIRCGDGRVERLNAEAVEVVAGD</sequence>
<comment type="caution">
    <text evidence="5">The sequence shown here is derived from an EMBL/GenBank/DDBJ whole genome shotgun (WGS) entry which is preliminary data.</text>
</comment>
<dbReference type="PANTHER" id="PTHR44846:SF17">
    <property type="entry name" value="GNTR-FAMILY TRANSCRIPTIONAL REGULATOR"/>
    <property type="match status" value="1"/>
</dbReference>
<evidence type="ECO:0000256" key="1">
    <source>
        <dbReference type="ARBA" id="ARBA00023015"/>
    </source>
</evidence>
<keyword evidence="3" id="KW-0804">Transcription</keyword>
<evidence type="ECO:0000256" key="2">
    <source>
        <dbReference type="ARBA" id="ARBA00023125"/>
    </source>
</evidence>
<dbReference type="Pfam" id="PF00392">
    <property type="entry name" value="GntR"/>
    <property type="match status" value="1"/>
</dbReference>